<name>A0A1Y2FL14_9FUNG</name>
<dbReference type="AlphaFoldDB" id="A0A1Y2FL14"/>
<gene>
    <name evidence="2" type="ORF">LY90DRAFT_240671</name>
</gene>
<protein>
    <recommendedName>
        <fullName evidence="1">MPN domain-containing protein</fullName>
    </recommendedName>
</protein>
<reference evidence="2 3" key="1">
    <citation type="submission" date="2016-08" db="EMBL/GenBank/DDBJ databases">
        <title>A Parts List for Fungal Cellulosomes Revealed by Comparative Genomics.</title>
        <authorList>
            <consortium name="DOE Joint Genome Institute"/>
            <person name="Haitjema C.H."/>
            <person name="Gilmore S.P."/>
            <person name="Henske J.K."/>
            <person name="Solomon K.V."/>
            <person name="De Groot R."/>
            <person name="Kuo A."/>
            <person name="Mondo S.J."/>
            <person name="Salamov A.A."/>
            <person name="Labutti K."/>
            <person name="Zhao Z."/>
            <person name="Chiniquy J."/>
            <person name="Barry K."/>
            <person name="Brewer H.M."/>
            <person name="Purvine S.O."/>
            <person name="Wright A.T."/>
            <person name="Boxma B."/>
            <person name="Van Alen T."/>
            <person name="Hackstein J.H."/>
            <person name="Baker S.E."/>
            <person name="Grigoriev I.V."/>
            <person name="O'Malley M.A."/>
        </authorList>
    </citation>
    <scope>NUCLEOTIDE SEQUENCE [LARGE SCALE GENOMIC DNA]</scope>
    <source>
        <strain evidence="2 3">G1</strain>
    </source>
</reference>
<dbReference type="STRING" id="1754190.A0A1Y2FL14"/>
<dbReference type="InterPro" id="IPR050242">
    <property type="entry name" value="JAMM_MPN+_peptidase_M67A"/>
</dbReference>
<dbReference type="Pfam" id="PF01398">
    <property type="entry name" value="JAB"/>
    <property type="match status" value="1"/>
</dbReference>
<evidence type="ECO:0000259" key="1">
    <source>
        <dbReference type="PROSITE" id="PS50249"/>
    </source>
</evidence>
<dbReference type="EMBL" id="MCOG01000006">
    <property type="protein sequence ID" value="ORY84034.1"/>
    <property type="molecule type" value="Genomic_DNA"/>
</dbReference>
<evidence type="ECO:0000313" key="3">
    <source>
        <dbReference type="Proteomes" id="UP000193920"/>
    </source>
</evidence>
<accession>A0A1Y2FL14</accession>
<organism evidence="2 3">
    <name type="scientific">Neocallimastix californiae</name>
    <dbReference type="NCBI Taxonomy" id="1754190"/>
    <lineage>
        <taxon>Eukaryota</taxon>
        <taxon>Fungi</taxon>
        <taxon>Fungi incertae sedis</taxon>
        <taxon>Chytridiomycota</taxon>
        <taxon>Chytridiomycota incertae sedis</taxon>
        <taxon>Neocallimastigomycetes</taxon>
        <taxon>Neocallimastigales</taxon>
        <taxon>Neocallimastigaceae</taxon>
        <taxon>Neocallimastix</taxon>
    </lineage>
</organism>
<comment type="caution">
    <text evidence="2">The sequence shown here is derived from an EMBL/GenBank/DDBJ whole genome shotgun (WGS) entry which is preliminary data.</text>
</comment>
<sequence length="220" mass="26253">MEIHSHLLKKEIMGLLGGRYDQIKKILYIKDIYPCRSEGTSYYCEMNVESEIEATNIFNTKNYNIVGWYHSHPIFEVNPSIVDIRNQYQHQKLAHLDSGEEPFIGMIISPYYNYQIKSNIKMFNVSEEWDKNHNYHLPYEHEFLIEYSNQITPEFISIVDNLLNLNKNDKSLINFNKKYKRGRKNYTYFNKLYNSAQSYLKTLPDTQSKMLLSIIEEHLK</sequence>
<dbReference type="InterPro" id="IPR037518">
    <property type="entry name" value="MPN"/>
</dbReference>
<dbReference type="InterPro" id="IPR000555">
    <property type="entry name" value="JAMM/MPN+_dom"/>
</dbReference>
<proteinExistence type="predicted"/>
<dbReference type="SUPFAM" id="SSF102712">
    <property type="entry name" value="JAB1/MPN domain"/>
    <property type="match status" value="1"/>
</dbReference>
<dbReference type="Proteomes" id="UP000193920">
    <property type="component" value="Unassembled WGS sequence"/>
</dbReference>
<keyword evidence="3" id="KW-1185">Reference proteome</keyword>
<dbReference type="Gene3D" id="3.40.140.10">
    <property type="entry name" value="Cytidine Deaminase, domain 2"/>
    <property type="match status" value="1"/>
</dbReference>
<dbReference type="PANTHER" id="PTHR10410">
    <property type="entry name" value="EUKARYOTIC TRANSLATION INITIATION FACTOR 3 -RELATED"/>
    <property type="match status" value="1"/>
</dbReference>
<dbReference type="PROSITE" id="PS50249">
    <property type="entry name" value="MPN"/>
    <property type="match status" value="1"/>
</dbReference>
<evidence type="ECO:0000313" key="2">
    <source>
        <dbReference type="EMBL" id="ORY84034.1"/>
    </source>
</evidence>
<dbReference type="OrthoDB" id="118550at2759"/>
<dbReference type="GO" id="GO:0008237">
    <property type="term" value="F:metallopeptidase activity"/>
    <property type="evidence" value="ECO:0007669"/>
    <property type="project" value="InterPro"/>
</dbReference>
<feature type="domain" description="MPN" evidence="1">
    <location>
        <begin position="1"/>
        <end position="129"/>
    </location>
</feature>